<sequence length="238" mass="26239">MALLELQNVHTYYGKIHALKGISMTVEKGEIVTLIGSNGAGKTTTLRTISGLLKPRQGQILFKGQRIDTLPPHEIVKLGIAQSPEGRRIFPRLTVLENLEMGAFLYNTRSPEYQADLDRVLTLFPRLRERVSQKGGTLSGGEQQMLAIGRALMTRPQVLLLDEPSMGLAPVLVEQIFEIIQTINQQGTTVLLVEQNALQALSIAHRGYVLQSGAIVLEDSATNLRNNEMVQKAYLGLD</sequence>
<dbReference type="InterPro" id="IPR052156">
    <property type="entry name" value="BCAA_Transport_ATP-bd_LivF"/>
</dbReference>
<dbReference type="AlphaFoldDB" id="B8GBC6"/>
<reference evidence="7" key="1">
    <citation type="submission" date="2008-12" db="EMBL/GenBank/DDBJ databases">
        <title>Complete sequence of Chloroflexus aggregans DSM 9485.</title>
        <authorList>
            <consortium name="US DOE Joint Genome Institute"/>
            <person name="Lucas S."/>
            <person name="Copeland A."/>
            <person name="Lapidus A."/>
            <person name="Glavina del Rio T."/>
            <person name="Dalin E."/>
            <person name="Tice H."/>
            <person name="Pitluck S."/>
            <person name="Foster B."/>
            <person name="Larimer F."/>
            <person name="Land M."/>
            <person name="Hauser L."/>
            <person name="Kyrpides N."/>
            <person name="Mikhailova N."/>
            <person name="Bryant D."/>
            <person name="Richardson P."/>
        </authorList>
    </citation>
    <scope>NUCLEOTIDE SEQUENCE</scope>
    <source>
        <strain evidence="7">DSM 9485</strain>
    </source>
</reference>
<dbReference type="CDD" id="cd03224">
    <property type="entry name" value="ABC_TM1139_LivF_branched"/>
    <property type="match status" value="1"/>
</dbReference>
<keyword evidence="3" id="KW-0547">Nucleotide-binding</keyword>
<dbReference type="PROSITE" id="PS50893">
    <property type="entry name" value="ABC_TRANSPORTER_2"/>
    <property type="match status" value="1"/>
</dbReference>
<evidence type="ECO:0000256" key="4">
    <source>
        <dbReference type="ARBA" id="ARBA00022840"/>
    </source>
</evidence>
<dbReference type="GO" id="GO:0015658">
    <property type="term" value="F:branched-chain amino acid transmembrane transporter activity"/>
    <property type="evidence" value="ECO:0007669"/>
    <property type="project" value="InterPro"/>
</dbReference>
<dbReference type="PIRSF" id="PIRSF039137">
    <property type="entry name" value="ABC_branched_ATPase"/>
    <property type="match status" value="1"/>
</dbReference>
<dbReference type="Pfam" id="PF00005">
    <property type="entry name" value="ABC_tran"/>
    <property type="match status" value="1"/>
</dbReference>
<keyword evidence="5" id="KW-0029">Amino-acid transport</keyword>
<evidence type="ECO:0000256" key="3">
    <source>
        <dbReference type="ARBA" id="ARBA00022741"/>
    </source>
</evidence>
<feature type="domain" description="ABC transporter" evidence="6">
    <location>
        <begin position="4"/>
        <end position="237"/>
    </location>
</feature>
<dbReference type="KEGG" id="cag:Cagg_1859"/>
<accession>B8GBC6</accession>
<keyword evidence="4" id="KW-0067">ATP-binding</keyword>
<gene>
    <name evidence="7" type="ordered locus">Cagg_1859</name>
</gene>
<evidence type="ECO:0000256" key="5">
    <source>
        <dbReference type="ARBA" id="ARBA00022970"/>
    </source>
</evidence>
<evidence type="ECO:0000256" key="2">
    <source>
        <dbReference type="ARBA" id="ARBA00022448"/>
    </source>
</evidence>
<evidence type="ECO:0000259" key="6">
    <source>
        <dbReference type="PROSITE" id="PS50893"/>
    </source>
</evidence>
<dbReference type="InterPro" id="IPR003439">
    <property type="entry name" value="ABC_transporter-like_ATP-bd"/>
</dbReference>
<dbReference type="InterPro" id="IPR003593">
    <property type="entry name" value="AAA+_ATPase"/>
</dbReference>
<dbReference type="Proteomes" id="UP000002508">
    <property type="component" value="Chromosome"/>
</dbReference>
<dbReference type="RefSeq" id="WP_015940613.1">
    <property type="nucleotide sequence ID" value="NC_011831.1"/>
</dbReference>
<proteinExistence type="inferred from homology"/>
<dbReference type="SMART" id="SM00382">
    <property type="entry name" value="AAA"/>
    <property type="match status" value="1"/>
</dbReference>
<name>B8GBC6_CHLAD</name>
<dbReference type="GO" id="GO:0015807">
    <property type="term" value="P:L-amino acid transport"/>
    <property type="evidence" value="ECO:0007669"/>
    <property type="project" value="TreeGrafter"/>
</dbReference>
<dbReference type="HOGENOM" id="CLU_000604_1_2_0"/>
<evidence type="ECO:0000313" key="7">
    <source>
        <dbReference type="EMBL" id="ACL24754.1"/>
    </source>
</evidence>
<dbReference type="InterPro" id="IPR027417">
    <property type="entry name" value="P-loop_NTPase"/>
</dbReference>
<dbReference type="InterPro" id="IPR030660">
    <property type="entry name" value="ABC_branched_ATPase_LivF/BraG"/>
</dbReference>
<evidence type="ECO:0000256" key="1">
    <source>
        <dbReference type="ARBA" id="ARBA00005417"/>
    </source>
</evidence>
<keyword evidence="2" id="KW-0813">Transport</keyword>
<keyword evidence="8" id="KW-1185">Reference proteome</keyword>
<comment type="similarity">
    <text evidence="1">Belongs to the ABC transporter superfamily.</text>
</comment>
<dbReference type="SUPFAM" id="SSF52540">
    <property type="entry name" value="P-loop containing nucleoside triphosphate hydrolases"/>
    <property type="match status" value="1"/>
</dbReference>
<evidence type="ECO:0000313" key="8">
    <source>
        <dbReference type="Proteomes" id="UP000002508"/>
    </source>
</evidence>
<dbReference type="PANTHER" id="PTHR43820">
    <property type="entry name" value="HIGH-AFFINITY BRANCHED-CHAIN AMINO ACID TRANSPORT ATP-BINDING PROTEIN LIVF"/>
    <property type="match status" value="1"/>
</dbReference>
<dbReference type="InterPro" id="IPR017871">
    <property type="entry name" value="ABC_transporter-like_CS"/>
</dbReference>
<dbReference type="STRING" id="326427.Cagg_1859"/>
<dbReference type="EMBL" id="CP001337">
    <property type="protein sequence ID" value="ACL24754.1"/>
    <property type="molecule type" value="Genomic_DNA"/>
</dbReference>
<dbReference type="PROSITE" id="PS00211">
    <property type="entry name" value="ABC_TRANSPORTER_1"/>
    <property type="match status" value="1"/>
</dbReference>
<dbReference type="eggNOG" id="COG0410">
    <property type="taxonomic scope" value="Bacteria"/>
</dbReference>
<dbReference type="GO" id="GO:0005524">
    <property type="term" value="F:ATP binding"/>
    <property type="evidence" value="ECO:0007669"/>
    <property type="project" value="UniProtKB-KW"/>
</dbReference>
<protein>
    <submittedName>
        <fullName evidence="7">ABC transporter related</fullName>
    </submittedName>
</protein>
<dbReference type="GO" id="GO:0016887">
    <property type="term" value="F:ATP hydrolysis activity"/>
    <property type="evidence" value="ECO:0007669"/>
    <property type="project" value="InterPro"/>
</dbReference>
<dbReference type="OrthoDB" id="9776369at2"/>
<dbReference type="PANTHER" id="PTHR43820:SF4">
    <property type="entry name" value="HIGH-AFFINITY BRANCHED-CHAIN AMINO ACID TRANSPORT ATP-BINDING PROTEIN LIVF"/>
    <property type="match status" value="1"/>
</dbReference>
<dbReference type="Gene3D" id="3.40.50.300">
    <property type="entry name" value="P-loop containing nucleotide triphosphate hydrolases"/>
    <property type="match status" value="1"/>
</dbReference>
<organism evidence="7 8">
    <name type="scientific">Chloroflexus aggregans (strain MD-66 / DSM 9485)</name>
    <dbReference type="NCBI Taxonomy" id="326427"/>
    <lineage>
        <taxon>Bacteria</taxon>
        <taxon>Bacillati</taxon>
        <taxon>Chloroflexota</taxon>
        <taxon>Chloroflexia</taxon>
        <taxon>Chloroflexales</taxon>
        <taxon>Chloroflexineae</taxon>
        <taxon>Chloroflexaceae</taxon>
        <taxon>Chloroflexus</taxon>
    </lineage>
</organism>